<comment type="caution">
    <text evidence="2">The sequence shown here is derived from an EMBL/GenBank/DDBJ whole genome shotgun (WGS) entry which is preliminary data.</text>
</comment>
<sequence>MRFSPLAILALASVAVADIKTWNDVVGDVPQCIKTCLGEYYDGVGLKDQCGSADKATVDCLCGTTGSVADIQDDASDLSKCMQNGCETSELSDAVSKLQGFQERLEGVYNQCTKEASSNGASSVVPGLNTMLASGALLLVGMAL</sequence>
<reference evidence="2" key="2">
    <citation type="journal article" date="2023" name="IMA Fungus">
        <title>Comparative genomic study of the Penicillium genus elucidates a diverse pangenome and 15 lateral gene transfer events.</title>
        <authorList>
            <person name="Petersen C."/>
            <person name="Sorensen T."/>
            <person name="Nielsen M.R."/>
            <person name="Sondergaard T.E."/>
            <person name="Sorensen J.L."/>
            <person name="Fitzpatrick D.A."/>
            <person name="Frisvad J.C."/>
            <person name="Nielsen K.L."/>
        </authorList>
    </citation>
    <scope>NUCLEOTIDE SEQUENCE</scope>
    <source>
        <strain evidence="2">IBT 16849</strain>
    </source>
</reference>
<evidence type="ECO:0000313" key="3">
    <source>
        <dbReference type="Proteomes" id="UP001150879"/>
    </source>
</evidence>
<reference evidence="2" key="1">
    <citation type="submission" date="2022-11" db="EMBL/GenBank/DDBJ databases">
        <authorList>
            <person name="Petersen C."/>
        </authorList>
    </citation>
    <scope>NUCLEOTIDE SEQUENCE</scope>
    <source>
        <strain evidence="2">IBT 16849</strain>
    </source>
</reference>
<feature type="chain" id="PRO_5040963579" description="Extracellular membrane protein CFEM domain-containing protein" evidence="1">
    <location>
        <begin position="18"/>
        <end position="144"/>
    </location>
</feature>
<dbReference type="Proteomes" id="UP001150879">
    <property type="component" value="Unassembled WGS sequence"/>
</dbReference>
<keyword evidence="1" id="KW-0732">Signal</keyword>
<dbReference type="AlphaFoldDB" id="A0A9W9T6C4"/>
<keyword evidence="3" id="KW-1185">Reference proteome</keyword>
<evidence type="ECO:0000256" key="1">
    <source>
        <dbReference type="SAM" id="SignalP"/>
    </source>
</evidence>
<organism evidence="2 3">
    <name type="scientific">Penicillium cf. griseofulvum</name>
    <dbReference type="NCBI Taxonomy" id="2972120"/>
    <lineage>
        <taxon>Eukaryota</taxon>
        <taxon>Fungi</taxon>
        <taxon>Dikarya</taxon>
        <taxon>Ascomycota</taxon>
        <taxon>Pezizomycotina</taxon>
        <taxon>Eurotiomycetes</taxon>
        <taxon>Eurotiomycetidae</taxon>
        <taxon>Eurotiales</taxon>
        <taxon>Aspergillaceae</taxon>
        <taxon>Penicillium</taxon>
    </lineage>
</organism>
<evidence type="ECO:0000313" key="2">
    <source>
        <dbReference type="EMBL" id="KAJ5211173.1"/>
    </source>
</evidence>
<dbReference type="OrthoDB" id="4503746at2759"/>
<evidence type="ECO:0008006" key="4">
    <source>
        <dbReference type="Google" id="ProtNLM"/>
    </source>
</evidence>
<name>A0A9W9T6C4_9EURO</name>
<feature type="signal peptide" evidence="1">
    <location>
        <begin position="1"/>
        <end position="17"/>
    </location>
</feature>
<proteinExistence type="predicted"/>
<dbReference type="EMBL" id="JAPQKP010000001">
    <property type="protein sequence ID" value="KAJ5211173.1"/>
    <property type="molecule type" value="Genomic_DNA"/>
</dbReference>
<gene>
    <name evidence="2" type="ORF">N7472_001312</name>
</gene>
<protein>
    <recommendedName>
        <fullName evidence="4">Extracellular membrane protein CFEM domain-containing protein</fullName>
    </recommendedName>
</protein>
<accession>A0A9W9T6C4</accession>